<dbReference type="OrthoDB" id="6127264at2759"/>
<keyword evidence="9 13" id="KW-1015">Disulfide bond</keyword>
<keyword evidence="8" id="KW-0391">Immunity</keyword>
<feature type="disulfide bond" evidence="13">
    <location>
        <begin position="360"/>
        <end position="387"/>
    </location>
</feature>
<feature type="disulfide bond" evidence="13">
    <location>
        <begin position="126"/>
        <end position="153"/>
    </location>
</feature>
<dbReference type="InterPro" id="IPR001254">
    <property type="entry name" value="Trypsin_dom"/>
</dbReference>
<evidence type="ECO:0000256" key="5">
    <source>
        <dbReference type="ARBA" id="ARBA00022659"/>
    </source>
</evidence>
<sequence>MNDQRTLLRAVCILTLAGLNIPHVSSECPQPGKIRHGTIHHLTADGPALESLPQLYSIFYTCRPGHRLRGPEFRTCQADGTWTGDQPQCVARGCPKPEAPHRGFVVKVHGRRSRKFPVGSRIRYSCEPGFNLVGTSELECLDIYQWDGETPKCERVVHCPDPGVPAHGGRIGQDFQVGASVDFYCQVGYVLEGPAVRHCQDDQTWSGAVSVCRANIFCDDPGWVDNGNRTSPALPVFHVDDDVTYSCHDGYGLTGSANITCLQNGSWSDVRPSCQEVLCEGPEAPPNGEVHTLQTQNKPASLHNVTANQTDTGNSSAPLAVVSVTTTEEPLFENFSTPDTNITSVERILFRVGSTVKYSCAYGFELSGPRQRTCQHNSGWSGVQPTCEEVICSDPGSPENGRKVGSSYRFGEKVQFRCQTGYTLHGSAERWCGAGGRWNGTLTTCDDAKSYCINPGVPINGVKEGTSYNKGDVVKFRCKPGYDLVGSEERECLRSGFWSGEQPTCEDPNSFDSVGDILPRLSQVWDGLQLTTSSNNKSKHILDRFRTSNATRGRVLDLGFAGGLDLYFLFDASGSVGSDNFKIGLNFATALVKKVGVSAEPGGTRVGAFSFASDVTPHFRPHDPLVTTEQVVDAMQQIQYTKGGTATRLALKFLRESVIPEAVAELDRPDESKKALFLITDGKSNTGGDPSEEARKLREELGLEIYTIGISNDVSKTELASVASSPKREHMFTLKDYFRLEWLIDALTNHSVDYSKCGQAGNTKPDSRARIVGGQDANEGAWPWQAALYFRRGSRELFLCGGSLIAADWVLTAAHCFFNPISGLRLDDTKISVKLGVTNLDTDEFKPKVQYWGENEVTTYVHQDYRQPDTGIYDNDIALVHLVSRRGTLDPYVRTVCLPCSCACTGAGCLLNSQNNEENCVTEGTELFKRCKYGVVTGWGHTKQQDNNRFRTKVSSQLQQVEVKLRKDEECTQNLRLSANHYTSNMFCAGDPEAQQDACKGDSGGPFMCEVERDDKTRCWVQLGIVSWGDGCAAEGRYGYYTHLPKLMPWVKDTIARHGFN</sequence>
<feature type="disulfide bond" evidence="13">
    <location>
        <begin position="247"/>
        <end position="274"/>
    </location>
</feature>
<keyword evidence="7" id="KW-0677">Repeat</keyword>
<dbReference type="InterPro" id="IPR035976">
    <property type="entry name" value="Sushi/SCR/CCP_sf"/>
</dbReference>
<evidence type="ECO:0000256" key="9">
    <source>
        <dbReference type="ARBA" id="ARBA00023157"/>
    </source>
</evidence>
<dbReference type="SMART" id="SM00020">
    <property type="entry name" value="Tryp_SPc"/>
    <property type="match status" value="1"/>
</dbReference>
<keyword evidence="14" id="KW-0378">Hydrolase</keyword>
<protein>
    <recommendedName>
        <fullName evidence="12">C3/C5 convertase</fullName>
    </recommendedName>
</protein>
<dbReference type="SMART" id="SM00327">
    <property type="entry name" value="VWA"/>
    <property type="match status" value="1"/>
</dbReference>
<dbReference type="Proteomes" id="UP000838412">
    <property type="component" value="Chromosome 8"/>
</dbReference>
<feature type="domain" description="Sushi" evidence="18">
    <location>
        <begin position="26"/>
        <end position="91"/>
    </location>
</feature>
<dbReference type="PRINTS" id="PR00722">
    <property type="entry name" value="CHYMOTRYPSIN"/>
</dbReference>
<comment type="cofactor">
    <cofactor evidence="2">
        <name>Mg(2+)</name>
        <dbReference type="ChEBI" id="CHEBI:18420"/>
    </cofactor>
</comment>
<dbReference type="SUPFAM" id="SSF50494">
    <property type="entry name" value="Trypsin-like serine proteases"/>
    <property type="match status" value="1"/>
</dbReference>
<evidence type="ECO:0000256" key="12">
    <source>
        <dbReference type="ARBA" id="ARBA00029636"/>
    </source>
</evidence>
<dbReference type="InterPro" id="IPR018114">
    <property type="entry name" value="TRYPSIN_HIS"/>
</dbReference>
<dbReference type="EMBL" id="OV696693">
    <property type="protein sequence ID" value="CAH1270986.1"/>
    <property type="molecule type" value="Genomic_DNA"/>
</dbReference>
<feature type="disulfide bond" evidence="13">
    <location>
        <begin position="478"/>
        <end position="505"/>
    </location>
</feature>
<feature type="disulfide bond" evidence="13">
    <location>
        <begin position="418"/>
        <end position="445"/>
    </location>
</feature>
<dbReference type="AlphaFoldDB" id="A0A8K0ABM5"/>
<evidence type="ECO:0000313" key="19">
    <source>
        <dbReference type="EMBL" id="CAH1270986.1"/>
    </source>
</evidence>
<feature type="domain" description="Peptidase S1" evidence="17">
    <location>
        <begin position="771"/>
        <end position="1056"/>
    </location>
</feature>
<dbReference type="InterPro" id="IPR001314">
    <property type="entry name" value="Peptidase_S1A"/>
</dbReference>
<organism evidence="19 20">
    <name type="scientific">Branchiostoma lanceolatum</name>
    <name type="common">Common lancelet</name>
    <name type="synonym">Amphioxus lanceolatum</name>
    <dbReference type="NCBI Taxonomy" id="7740"/>
    <lineage>
        <taxon>Eukaryota</taxon>
        <taxon>Metazoa</taxon>
        <taxon>Chordata</taxon>
        <taxon>Cephalochordata</taxon>
        <taxon>Leptocardii</taxon>
        <taxon>Amphioxiformes</taxon>
        <taxon>Branchiostomatidae</taxon>
        <taxon>Branchiostoma</taxon>
    </lineage>
</organism>
<evidence type="ECO:0000256" key="8">
    <source>
        <dbReference type="ARBA" id="ARBA00022859"/>
    </source>
</evidence>
<dbReference type="CDD" id="cd00033">
    <property type="entry name" value="CCP"/>
    <property type="match status" value="7"/>
</dbReference>
<dbReference type="GO" id="GO:0006508">
    <property type="term" value="P:proteolysis"/>
    <property type="evidence" value="ECO:0007669"/>
    <property type="project" value="UniProtKB-KW"/>
</dbReference>
<comment type="similarity">
    <text evidence="11">Belongs to the peptidase S1 family. CLIP subfamily.</text>
</comment>
<dbReference type="Gene3D" id="3.40.50.410">
    <property type="entry name" value="von Willebrand factor, type A domain"/>
    <property type="match status" value="1"/>
</dbReference>
<dbReference type="SUPFAM" id="SSF57535">
    <property type="entry name" value="Complement control module/SCR domain"/>
    <property type="match status" value="7"/>
</dbReference>
<dbReference type="Pfam" id="PF00084">
    <property type="entry name" value="Sushi"/>
    <property type="match status" value="7"/>
</dbReference>
<feature type="domain" description="Sushi" evidence="18">
    <location>
        <begin position="157"/>
        <end position="214"/>
    </location>
</feature>
<comment type="cofactor">
    <cofactor evidence="1">
        <name>Mn(2+)</name>
        <dbReference type="ChEBI" id="CHEBI:29035"/>
    </cofactor>
</comment>
<dbReference type="InterPro" id="IPR000436">
    <property type="entry name" value="Sushi_SCR_CCP_dom"/>
</dbReference>
<dbReference type="Pfam" id="PF00092">
    <property type="entry name" value="VWA"/>
    <property type="match status" value="1"/>
</dbReference>
<dbReference type="PANTHER" id="PTHR46393:SF7">
    <property type="entry name" value="COMPLEMENT C2"/>
    <property type="match status" value="1"/>
</dbReference>
<evidence type="ECO:0000256" key="7">
    <source>
        <dbReference type="ARBA" id="ARBA00022737"/>
    </source>
</evidence>
<accession>A0A8K0ABM5</accession>
<keyword evidence="4" id="KW-0399">Innate immunity</keyword>
<evidence type="ECO:0000256" key="11">
    <source>
        <dbReference type="ARBA" id="ARBA00024195"/>
    </source>
</evidence>
<dbReference type="GO" id="GO:0045087">
    <property type="term" value="P:innate immune response"/>
    <property type="evidence" value="ECO:0007669"/>
    <property type="project" value="UniProtKB-KW"/>
</dbReference>
<dbReference type="PROSITE" id="PS00134">
    <property type="entry name" value="TRYPSIN_HIS"/>
    <property type="match status" value="1"/>
</dbReference>
<dbReference type="PROSITE" id="PS50234">
    <property type="entry name" value="VWFA"/>
    <property type="match status" value="1"/>
</dbReference>
<dbReference type="InterPro" id="IPR043504">
    <property type="entry name" value="Peptidase_S1_PA_chymotrypsin"/>
</dbReference>
<evidence type="ECO:0000256" key="2">
    <source>
        <dbReference type="ARBA" id="ARBA00001946"/>
    </source>
</evidence>
<dbReference type="CDD" id="cd01450">
    <property type="entry name" value="vWFA_subfamily_ECM"/>
    <property type="match status" value="1"/>
</dbReference>
<dbReference type="CDD" id="cd00190">
    <property type="entry name" value="Tryp_SPc"/>
    <property type="match status" value="1"/>
</dbReference>
<feature type="domain" description="Sushi" evidence="18">
    <location>
        <begin position="390"/>
        <end position="447"/>
    </location>
</feature>
<comment type="subcellular location">
    <subcellularLocation>
        <location evidence="3">Cell surface</location>
    </subcellularLocation>
</comment>
<evidence type="ECO:0000256" key="3">
    <source>
        <dbReference type="ARBA" id="ARBA00004241"/>
    </source>
</evidence>
<evidence type="ECO:0000313" key="20">
    <source>
        <dbReference type="Proteomes" id="UP000838412"/>
    </source>
</evidence>
<dbReference type="InterPro" id="IPR009003">
    <property type="entry name" value="Peptidase_S1_PA"/>
</dbReference>
<dbReference type="PROSITE" id="PS00135">
    <property type="entry name" value="TRYPSIN_SER"/>
    <property type="match status" value="1"/>
</dbReference>
<feature type="domain" description="Sushi" evidence="18">
    <location>
        <begin position="325"/>
        <end position="389"/>
    </location>
</feature>
<dbReference type="GO" id="GO:0009986">
    <property type="term" value="C:cell surface"/>
    <property type="evidence" value="ECO:0007669"/>
    <property type="project" value="UniProtKB-SubCell"/>
</dbReference>
<feature type="disulfide bond" evidence="13">
    <location>
        <begin position="185"/>
        <end position="212"/>
    </location>
</feature>
<feature type="disulfide bond" evidence="13">
    <location>
        <begin position="218"/>
        <end position="261"/>
    </location>
</feature>
<keyword evidence="10" id="KW-0325">Glycoprotein</keyword>
<feature type="domain" description="Sushi" evidence="18">
    <location>
        <begin position="216"/>
        <end position="276"/>
    </location>
</feature>
<dbReference type="SUPFAM" id="SSF53300">
    <property type="entry name" value="vWA-like"/>
    <property type="match status" value="1"/>
</dbReference>
<dbReference type="PRINTS" id="PR00453">
    <property type="entry name" value="VWFADOMAIN"/>
</dbReference>
<comment type="caution">
    <text evidence="13">Lacks conserved residue(s) required for the propagation of feature annotation.</text>
</comment>
<dbReference type="FunFam" id="2.40.10.10:FF:000002">
    <property type="entry name" value="Transmembrane protease serine"/>
    <property type="match status" value="1"/>
</dbReference>
<feature type="disulfide bond" evidence="13">
    <location>
        <begin position="62"/>
        <end position="89"/>
    </location>
</feature>
<reference evidence="19" key="1">
    <citation type="submission" date="2022-01" db="EMBL/GenBank/DDBJ databases">
        <authorList>
            <person name="Braso-Vives M."/>
        </authorList>
    </citation>
    <scope>NUCLEOTIDE SEQUENCE</scope>
</reference>
<keyword evidence="14" id="KW-0645">Protease</keyword>
<dbReference type="InterPro" id="IPR002035">
    <property type="entry name" value="VWF_A"/>
</dbReference>
<feature type="domain" description="Sushi" evidence="18">
    <location>
        <begin position="92"/>
        <end position="155"/>
    </location>
</feature>
<proteinExistence type="inferred from homology"/>
<evidence type="ECO:0000259" key="16">
    <source>
        <dbReference type="PROSITE" id="PS50234"/>
    </source>
</evidence>
<keyword evidence="5 13" id="KW-0768">Sushi</keyword>
<feature type="domain" description="Sushi" evidence="18">
    <location>
        <begin position="450"/>
        <end position="507"/>
    </location>
</feature>
<evidence type="ECO:0000256" key="1">
    <source>
        <dbReference type="ARBA" id="ARBA00001936"/>
    </source>
</evidence>
<evidence type="ECO:0000259" key="18">
    <source>
        <dbReference type="PROSITE" id="PS50923"/>
    </source>
</evidence>
<keyword evidence="14" id="KW-0720">Serine protease</keyword>
<dbReference type="InterPro" id="IPR033116">
    <property type="entry name" value="TRYPSIN_SER"/>
</dbReference>
<gene>
    <name evidence="19" type="primary">CSMD1</name>
    <name evidence="19" type="ORF">BLAG_LOCUS23126</name>
</gene>
<dbReference type="PROSITE" id="PS50240">
    <property type="entry name" value="TRYPSIN_DOM"/>
    <property type="match status" value="1"/>
</dbReference>
<keyword evidence="6 15" id="KW-0732">Signal</keyword>
<evidence type="ECO:0000256" key="13">
    <source>
        <dbReference type="PROSITE-ProRule" id="PRU00302"/>
    </source>
</evidence>
<evidence type="ECO:0000256" key="6">
    <source>
        <dbReference type="ARBA" id="ARBA00022729"/>
    </source>
</evidence>
<dbReference type="Gene3D" id="2.40.10.10">
    <property type="entry name" value="Trypsin-like serine proteases"/>
    <property type="match status" value="2"/>
</dbReference>
<dbReference type="Gene3D" id="2.10.70.10">
    <property type="entry name" value="Complement Module, domain 1"/>
    <property type="match status" value="7"/>
</dbReference>
<evidence type="ECO:0000256" key="15">
    <source>
        <dbReference type="SAM" id="SignalP"/>
    </source>
</evidence>
<evidence type="ECO:0000256" key="14">
    <source>
        <dbReference type="RuleBase" id="RU363034"/>
    </source>
</evidence>
<keyword evidence="20" id="KW-1185">Reference proteome</keyword>
<dbReference type="Pfam" id="PF00089">
    <property type="entry name" value="Trypsin"/>
    <property type="match status" value="1"/>
</dbReference>
<dbReference type="PANTHER" id="PTHR46393">
    <property type="entry name" value="SUSHI DOMAIN-CONTAINING PROTEIN"/>
    <property type="match status" value="1"/>
</dbReference>
<feature type="domain" description="VWFA" evidence="16">
    <location>
        <begin position="565"/>
        <end position="747"/>
    </location>
</feature>
<evidence type="ECO:0000259" key="17">
    <source>
        <dbReference type="PROSITE" id="PS50240"/>
    </source>
</evidence>
<feature type="chain" id="PRO_5035454520" description="C3/C5 convertase" evidence="15">
    <location>
        <begin position="27"/>
        <end position="1061"/>
    </location>
</feature>
<dbReference type="PROSITE" id="PS50923">
    <property type="entry name" value="SUSHI"/>
    <property type="match status" value="7"/>
</dbReference>
<feature type="signal peptide" evidence="15">
    <location>
        <begin position="1"/>
        <end position="26"/>
    </location>
</feature>
<dbReference type="GO" id="GO:0004252">
    <property type="term" value="F:serine-type endopeptidase activity"/>
    <property type="evidence" value="ECO:0007669"/>
    <property type="project" value="InterPro"/>
</dbReference>
<name>A0A8K0ABM5_BRALA</name>
<evidence type="ECO:0000256" key="4">
    <source>
        <dbReference type="ARBA" id="ARBA00022588"/>
    </source>
</evidence>
<evidence type="ECO:0000256" key="10">
    <source>
        <dbReference type="ARBA" id="ARBA00023180"/>
    </source>
</evidence>
<dbReference type="InterPro" id="IPR036465">
    <property type="entry name" value="vWFA_dom_sf"/>
</dbReference>
<dbReference type="SMART" id="SM00032">
    <property type="entry name" value="CCP"/>
    <property type="match status" value="7"/>
</dbReference>